<dbReference type="CDD" id="cd01299">
    <property type="entry name" value="Met_dep_hydrolase_A"/>
    <property type="match status" value="1"/>
</dbReference>
<name>A0ABU2WBN7_9ACTN</name>
<dbReference type="SUPFAM" id="SSF51338">
    <property type="entry name" value="Composite domain of metallo-dependent hydrolases"/>
    <property type="match status" value="2"/>
</dbReference>
<dbReference type="RefSeq" id="WP_311606032.1">
    <property type="nucleotide sequence ID" value="NZ_JAVRFG010000078.1"/>
</dbReference>
<organism evidence="2 3">
    <name type="scientific">Streptomyces stephensoniae</name>
    <dbReference type="NCBI Taxonomy" id="3375367"/>
    <lineage>
        <taxon>Bacteria</taxon>
        <taxon>Bacillati</taxon>
        <taxon>Actinomycetota</taxon>
        <taxon>Actinomycetes</taxon>
        <taxon>Kitasatosporales</taxon>
        <taxon>Streptomycetaceae</taxon>
        <taxon>Streptomyces</taxon>
    </lineage>
</organism>
<dbReference type="Gene3D" id="3.20.20.140">
    <property type="entry name" value="Metal-dependent hydrolases"/>
    <property type="match status" value="1"/>
</dbReference>
<dbReference type="InterPro" id="IPR051781">
    <property type="entry name" value="Metallo-dep_Hydrolase"/>
</dbReference>
<dbReference type="SUPFAM" id="SSF51556">
    <property type="entry name" value="Metallo-dependent hydrolases"/>
    <property type="match status" value="1"/>
</dbReference>
<proteinExistence type="predicted"/>
<dbReference type="Gene3D" id="2.30.40.10">
    <property type="entry name" value="Urease, subunit C, domain 1"/>
    <property type="match status" value="1"/>
</dbReference>
<dbReference type="Pfam" id="PF01979">
    <property type="entry name" value="Amidohydro_1"/>
    <property type="match status" value="1"/>
</dbReference>
<reference evidence="3" key="1">
    <citation type="submission" date="2023-07" db="EMBL/GenBank/DDBJ databases">
        <title>30 novel species of actinomycetes from the DSMZ collection.</title>
        <authorList>
            <person name="Nouioui I."/>
        </authorList>
    </citation>
    <scope>NUCLEOTIDE SEQUENCE [LARGE SCALE GENOMIC DNA]</scope>
    <source>
        <strain evidence="3">DSM 40932</strain>
    </source>
</reference>
<keyword evidence="3" id="KW-1185">Reference proteome</keyword>
<dbReference type="Proteomes" id="UP001180556">
    <property type="component" value="Unassembled WGS sequence"/>
</dbReference>
<dbReference type="PANTHER" id="PTHR43135:SF3">
    <property type="entry name" value="ALPHA-D-RIBOSE 1-METHYLPHOSPHONATE 5-TRIPHOSPHATE DIPHOSPHATASE"/>
    <property type="match status" value="1"/>
</dbReference>
<protein>
    <submittedName>
        <fullName evidence="2">Amidohydrolase family protein</fullName>
    </submittedName>
</protein>
<feature type="domain" description="Amidohydrolase-related" evidence="1">
    <location>
        <begin position="53"/>
        <end position="410"/>
    </location>
</feature>
<dbReference type="InterPro" id="IPR057744">
    <property type="entry name" value="OTAase-like"/>
</dbReference>
<evidence type="ECO:0000259" key="1">
    <source>
        <dbReference type="Pfam" id="PF01979"/>
    </source>
</evidence>
<dbReference type="InterPro" id="IPR006680">
    <property type="entry name" value="Amidohydro-rel"/>
</dbReference>
<gene>
    <name evidence="2" type="ORF">RM717_32975</name>
</gene>
<evidence type="ECO:0000313" key="3">
    <source>
        <dbReference type="Proteomes" id="UP001180556"/>
    </source>
</evidence>
<evidence type="ECO:0000313" key="2">
    <source>
        <dbReference type="EMBL" id="MDT0495304.1"/>
    </source>
</evidence>
<dbReference type="InterPro" id="IPR032466">
    <property type="entry name" value="Metal_Hydrolase"/>
</dbReference>
<dbReference type="PANTHER" id="PTHR43135">
    <property type="entry name" value="ALPHA-D-RIBOSE 1-METHYLPHOSPHONATE 5-TRIPHOSPHATE DIPHOSPHATASE"/>
    <property type="match status" value="1"/>
</dbReference>
<accession>A0ABU2WBN7</accession>
<dbReference type="InterPro" id="IPR011059">
    <property type="entry name" value="Metal-dep_hydrolase_composite"/>
</dbReference>
<comment type="caution">
    <text evidence="2">The sequence shown here is derived from an EMBL/GenBank/DDBJ whole genome shotgun (WGS) entry which is preliminary data.</text>
</comment>
<dbReference type="EMBL" id="JAVRFG010000078">
    <property type="protein sequence ID" value="MDT0495304.1"/>
    <property type="molecule type" value="Genomic_DNA"/>
</dbReference>
<sequence length="431" mass="45151">MERRIDADLLVPGSGEPTVNGSVVHADGRIRFAGPTAELSDAHRALEPTRVTTLLPGLWDCHVHFAGIRGRVSTEELMLTPETLAVARGVKDAETALRAGFTSLRDMGGHGCVLAEAVREGTFTGPNIYSANQVIGQTGGHSDAHRLPYRWVTDPCRSGGTLRIADGVDECVRAVRLQLRAGAELIKICTSGGVLSEVDNPVHQQYRSEELAAIVSEAARADRIVAAHCHGRAGILAAIDAGCHTIEHGTEIDEETADLMAERGMTLVPTRTIYEAFRQNVAALPPAWRDRFEVMAERHLTAIGIAHRAGVTIALGTDLGTSDRGGPLSWGGHASEFAHLTAAGLSPLEAVTAATANGPGTLGPRAPRSGLLAAGYDADLLAVDGDPLADITVLADPARITRVWKSGELVHRGSAVAPVGPAAGEAAVRSG</sequence>